<dbReference type="InterPro" id="IPR045974">
    <property type="entry name" value="DUF5930"/>
</dbReference>
<feature type="coiled-coil region" evidence="7">
    <location>
        <begin position="122"/>
        <end position="286"/>
    </location>
</feature>
<dbReference type="RefSeq" id="WP_045774930.1">
    <property type="nucleotide sequence ID" value="NZ_LAJY01000101.1"/>
</dbReference>
<dbReference type="EMBL" id="LAJY01000101">
    <property type="protein sequence ID" value="KJV10391.1"/>
    <property type="molecule type" value="Genomic_DNA"/>
</dbReference>
<name>A0A0F3IUK7_9PROT</name>
<reference evidence="11 12" key="1">
    <citation type="submission" date="2015-03" db="EMBL/GenBank/DDBJ databases">
        <title>Draft genome sequence of Elstera litoralis.</title>
        <authorList>
            <person name="Rahalkar M.C."/>
            <person name="Dhakephalkar P.K."/>
            <person name="Pore S.D."/>
            <person name="Arora P."/>
            <person name="Kapse N.G."/>
            <person name="Pandit P.S."/>
        </authorList>
    </citation>
    <scope>NUCLEOTIDE SEQUENCE [LARGE SCALE GENOMIC DNA]</scope>
    <source>
        <strain evidence="11 12">Dia-1</strain>
    </source>
</reference>
<keyword evidence="7" id="KW-0175">Coiled coil</keyword>
<keyword evidence="2" id="KW-0645">Protease</keyword>
<dbReference type="InterPro" id="IPR016047">
    <property type="entry name" value="M23ase_b-sheet_dom"/>
</dbReference>
<dbReference type="PATRIC" id="fig|552518.3.peg.66"/>
<dbReference type="Gene3D" id="2.70.70.10">
    <property type="entry name" value="Glucose Permease (Domain IIA)"/>
    <property type="match status" value="1"/>
</dbReference>
<sequence length="493" mass="55079">MRNKSIRLTLGQRFRANLTAWFPARQIVIREGATVRAVTLTTRLQASVAGAGLFCAAWMIAGTTGYIYQSFKVDKKNGEIERTRLAYHELIEEVSSQHEKFMSITKDLNYYRTYLLTLIEQNEGLRNDLASIHNRLEDSETERERYASAEEALRKQLHGLEGELTNLSERNDLLQTDVTVMRTRIVSTDDERRRAAAARASIDRNIARLEGELSSAQNRAVELEKILVQKQQIVDQAQSGRRQAVADRDAAVEKAAQIEAKMATLAQQQQQALAKLQERTQGTLQRVEAVFTAAGVDPKRLSPLVTGRDGKGARGGPFIPWSDQVKELAPEVRGKTDQLGTSVERLEVLRPLLSSLPLAVPVRNDYAVMSNFGYRKDPFNGRAALHEGLDLQAPLRTPIRPGAPGRIVFAGWHPQYGRLVEVDHGYSIRTRYAHMDEISVTDGQEVDRATVLGLMGKSGRASGIHLHYEVVVNGRPLDPANFMRAASYVFKVK</sequence>
<evidence type="ECO:0000259" key="10">
    <source>
        <dbReference type="Pfam" id="PF19353"/>
    </source>
</evidence>
<dbReference type="CDD" id="cd12797">
    <property type="entry name" value="M23_peptidase"/>
    <property type="match status" value="1"/>
</dbReference>
<evidence type="ECO:0000313" key="12">
    <source>
        <dbReference type="Proteomes" id="UP000033774"/>
    </source>
</evidence>
<dbReference type="AlphaFoldDB" id="A0A0F3IUK7"/>
<feature type="domain" description="M23ase beta-sheet core" evidence="9">
    <location>
        <begin position="385"/>
        <end position="479"/>
    </location>
</feature>
<proteinExistence type="predicted"/>
<keyword evidence="8" id="KW-0472">Membrane</keyword>
<keyword evidence="5" id="KW-0862">Zinc</keyword>
<keyword evidence="3" id="KW-0479">Metal-binding</keyword>
<feature type="transmembrane region" description="Helical" evidence="8">
    <location>
        <begin position="46"/>
        <end position="68"/>
    </location>
</feature>
<keyword evidence="8" id="KW-0812">Transmembrane</keyword>
<evidence type="ECO:0000256" key="7">
    <source>
        <dbReference type="SAM" id="Coils"/>
    </source>
</evidence>
<dbReference type="Pfam" id="PF19353">
    <property type="entry name" value="DUF5930"/>
    <property type="match status" value="1"/>
</dbReference>
<accession>A0A0F3IUK7</accession>
<keyword evidence="12" id="KW-1185">Reference proteome</keyword>
<keyword evidence="8" id="KW-1133">Transmembrane helix</keyword>
<dbReference type="Proteomes" id="UP000033774">
    <property type="component" value="Unassembled WGS sequence"/>
</dbReference>
<evidence type="ECO:0000256" key="2">
    <source>
        <dbReference type="ARBA" id="ARBA00022670"/>
    </source>
</evidence>
<evidence type="ECO:0000256" key="6">
    <source>
        <dbReference type="ARBA" id="ARBA00023049"/>
    </source>
</evidence>
<organism evidence="11 12">
    <name type="scientific">Elstera litoralis</name>
    <dbReference type="NCBI Taxonomy" id="552518"/>
    <lineage>
        <taxon>Bacteria</taxon>
        <taxon>Pseudomonadati</taxon>
        <taxon>Pseudomonadota</taxon>
        <taxon>Alphaproteobacteria</taxon>
        <taxon>Rhodospirillales</taxon>
        <taxon>Rhodospirillaceae</taxon>
        <taxon>Elstera</taxon>
    </lineage>
</organism>
<dbReference type="SUPFAM" id="SSF51261">
    <property type="entry name" value="Duplicated hybrid motif"/>
    <property type="match status" value="1"/>
</dbReference>
<dbReference type="OrthoDB" id="9805070at2"/>
<dbReference type="Pfam" id="PF01551">
    <property type="entry name" value="Peptidase_M23"/>
    <property type="match status" value="1"/>
</dbReference>
<evidence type="ECO:0000259" key="9">
    <source>
        <dbReference type="Pfam" id="PF01551"/>
    </source>
</evidence>
<comment type="cofactor">
    <cofactor evidence="1">
        <name>Zn(2+)</name>
        <dbReference type="ChEBI" id="CHEBI:29105"/>
    </cofactor>
</comment>
<dbReference type="GO" id="GO:0004222">
    <property type="term" value="F:metalloendopeptidase activity"/>
    <property type="evidence" value="ECO:0007669"/>
    <property type="project" value="TreeGrafter"/>
</dbReference>
<evidence type="ECO:0000256" key="4">
    <source>
        <dbReference type="ARBA" id="ARBA00022801"/>
    </source>
</evidence>
<dbReference type="GO" id="GO:0046872">
    <property type="term" value="F:metal ion binding"/>
    <property type="evidence" value="ECO:0007669"/>
    <property type="project" value="UniProtKB-KW"/>
</dbReference>
<comment type="caution">
    <text evidence="11">The sequence shown here is derived from an EMBL/GenBank/DDBJ whole genome shotgun (WGS) entry which is preliminary data.</text>
</comment>
<evidence type="ECO:0000256" key="3">
    <source>
        <dbReference type="ARBA" id="ARBA00022723"/>
    </source>
</evidence>
<dbReference type="InterPro" id="IPR011055">
    <property type="entry name" value="Dup_hybrid_motif"/>
</dbReference>
<gene>
    <name evidence="11" type="ORF">VZ95_05235</name>
</gene>
<protein>
    <submittedName>
        <fullName evidence="11">Uncharacterized protein</fullName>
    </submittedName>
</protein>
<evidence type="ECO:0000256" key="8">
    <source>
        <dbReference type="SAM" id="Phobius"/>
    </source>
</evidence>
<dbReference type="InterPro" id="IPR050570">
    <property type="entry name" value="Cell_wall_metabolism_enzyme"/>
</dbReference>
<evidence type="ECO:0000313" key="11">
    <source>
        <dbReference type="EMBL" id="KJV10391.1"/>
    </source>
</evidence>
<keyword evidence="6" id="KW-0482">Metalloprotease</keyword>
<evidence type="ECO:0000256" key="1">
    <source>
        <dbReference type="ARBA" id="ARBA00001947"/>
    </source>
</evidence>
<dbReference type="PANTHER" id="PTHR21666">
    <property type="entry name" value="PEPTIDASE-RELATED"/>
    <property type="match status" value="1"/>
</dbReference>
<keyword evidence="4" id="KW-0378">Hydrolase</keyword>
<dbReference type="Gene3D" id="1.10.287.1490">
    <property type="match status" value="1"/>
</dbReference>
<dbReference type="GO" id="GO:0006508">
    <property type="term" value="P:proteolysis"/>
    <property type="evidence" value="ECO:0007669"/>
    <property type="project" value="UniProtKB-KW"/>
</dbReference>
<dbReference type="PANTHER" id="PTHR21666:SF288">
    <property type="entry name" value="CELL DIVISION PROTEIN YTFB"/>
    <property type="match status" value="1"/>
</dbReference>
<evidence type="ECO:0000256" key="5">
    <source>
        <dbReference type="ARBA" id="ARBA00022833"/>
    </source>
</evidence>
<feature type="domain" description="DUF5930" evidence="10">
    <location>
        <begin position="135"/>
        <end position="366"/>
    </location>
</feature>